<evidence type="ECO:0000313" key="3">
    <source>
        <dbReference type="Proteomes" id="UP000283895"/>
    </source>
</evidence>
<gene>
    <name evidence="2" type="ORF">VMCG_07658</name>
</gene>
<feature type="compositionally biased region" description="Low complexity" evidence="1">
    <location>
        <begin position="83"/>
        <end position="95"/>
    </location>
</feature>
<proteinExistence type="predicted"/>
<comment type="caution">
    <text evidence="2">The sequence shown here is derived from an EMBL/GenBank/DDBJ whole genome shotgun (WGS) entry which is preliminary data.</text>
</comment>
<dbReference type="OrthoDB" id="5236808at2759"/>
<protein>
    <submittedName>
        <fullName evidence="2">Uncharacterized protein</fullName>
    </submittedName>
</protein>
<organism evidence="2 3">
    <name type="scientific">Cytospora schulzeri</name>
    <dbReference type="NCBI Taxonomy" id="448051"/>
    <lineage>
        <taxon>Eukaryota</taxon>
        <taxon>Fungi</taxon>
        <taxon>Dikarya</taxon>
        <taxon>Ascomycota</taxon>
        <taxon>Pezizomycotina</taxon>
        <taxon>Sordariomycetes</taxon>
        <taxon>Sordariomycetidae</taxon>
        <taxon>Diaporthales</taxon>
        <taxon>Cytosporaceae</taxon>
        <taxon>Cytospora</taxon>
    </lineage>
</organism>
<name>A0A423VYZ0_9PEZI</name>
<reference evidence="2 3" key="1">
    <citation type="submission" date="2015-09" db="EMBL/GenBank/DDBJ databases">
        <title>Host preference determinants of Valsa canker pathogens revealed by comparative genomics.</title>
        <authorList>
            <person name="Yin Z."/>
            <person name="Huang L."/>
        </authorList>
    </citation>
    <scope>NUCLEOTIDE SEQUENCE [LARGE SCALE GENOMIC DNA]</scope>
    <source>
        <strain evidence="2 3">03-1</strain>
    </source>
</reference>
<dbReference type="Proteomes" id="UP000283895">
    <property type="component" value="Unassembled WGS sequence"/>
</dbReference>
<evidence type="ECO:0000313" key="2">
    <source>
        <dbReference type="EMBL" id="ROV96257.1"/>
    </source>
</evidence>
<sequence>MCGTTWLEHSRCQHSERIVQEDSKCAIGYADPNSRFHWEEAQGIVHIDDLCRTCQGRLDRHGTTDPSVCWTQLNEVLSRARSASAVRRSVTSTSSFEGFKPQWKESRYSASSDLSMGRKPASAPSSCPPQ</sequence>
<accession>A0A423VYZ0</accession>
<dbReference type="EMBL" id="LKEA01000033">
    <property type="protein sequence ID" value="ROV96257.1"/>
    <property type="molecule type" value="Genomic_DNA"/>
</dbReference>
<feature type="region of interest" description="Disordered" evidence="1">
    <location>
        <begin position="83"/>
        <end position="130"/>
    </location>
</feature>
<evidence type="ECO:0000256" key="1">
    <source>
        <dbReference type="SAM" id="MobiDB-lite"/>
    </source>
</evidence>
<keyword evidence="3" id="KW-1185">Reference proteome</keyword>
<dbReference type="AlphaFoldDB" id="A0A423VYZ0"/>